<proteinExistence type="inferred from homology"/>
<evidence type="ECO:0000259" key="7">
    <source>
        <dbReference type="Pfam" id="PF00460"/>
    </source>
</evidence>
<dbReference type="RefSeq" id="WP_209511507.1">
    <property type="nucleotide sequence ID" value="NZ_JAGGKS010000004.1"/>
</dbReference>
<dbReference type="PANTHER" id="PTHR30033:SF1">
    <property type="entry name" value="FLAGELLAR HOOK-ASSOCIATED PROTEIN 1"/>
    <property type="match status" value="1"/>
</dbReference>
<dbReference type="InterPro" id="IPR001444">
    <property type="entry name" value="Flag_bb_rod_N"/>
</dbReference>
<keyword evidence="6" id="KW-0975">Bacterial flagellum</keyword>
<dbReference type="SUPFAM" id="SSF64518">
    <property type="entry name" value="Phase 1 flagellin"/>
    <property type="match status" value="1"/>
</dbReference>
<dbReference type="InterPro" id="IPR010930">
    <property type="entry name" value="Flg_bb/hook_C_dom"/>
</dbReference>
<organism evidence="10 11">
    <name type="scientific">Sedimentibacter acidaminivorans</name>
    <dbReference type="NCBI Taxonomy" id="913099"/>
    <lineage>
        <taxon>Bacteria</taxon>
        <taxon>Bacillati</taxon>
        <taxon>Bacillota</taxon>
        <taxon>Tissierellia</taxon>
        <taxon>Sedimentibacter</taxon>
    </lineage>
</organism>
<keyword evidence="11" id="KW-1185">Reference proteome</keyword>
<name>A0ABS4GDI4_9FIRM</name>
<evidence type="ECO:0000256" key="4">
    <source>
        <dbReference type="ARBA" id="ARBA00016244"/>
    </source>
</evidence>
<evidence type="ECO:0000313" key="10">
    <source>
        <dbReference type="EMBL" id="MBP1925763.1"/>
    </source>
</evidence>
<dbReference type="InterPro" id="IPR053927">
    <property type="entry name" value="FlgK_helical"/>
</dbReference>
<dbReference type="Pfam" id="PF00460">
    <property type="entry name" value="Flg_bb_rod"/>
    <property type="match status" value="1"/>
</dbReference>
<keyword evidence="10" id="KW-0966">Cell projection</keyword>
<feature type="domain" description="Flagellar hook-associated protein FlgK helical" evidence="9">
    <location>
        <begin position="102"/>
        <end position="348"/>
    </location>
</feature>
<evidence type="ECO:0000256" key="5">
    <source>
        <dbReference type="ARBA" id="ARBA00022525"/>
    </source>
</evidence>
<dbReference type="NCBIfam" id="TIGR02492">
    <property type="entry name" value="flgK_ends"/>
    <property type="match status" value="1"/>
</dbReference>
<keyword evidence="10" id="KW-0282">Flagellum</keyword>
<sequence length="519" mass="56304">MLRSTFSGYKTASSALRVNQNQLDIVGQNISNVNTQGYTRQRLDINAVSLNTNNLKYGIGGPIIGQGVTATGTSQFRDSFLDLRYRKEAAKSGIESVQSNALSDLETIFDEIENDGLDAQFSDMIQQLQSLTSSPSDPVIEGVVRSSASMLTQLFNNYSVRINTVKEQQTNYLKNGAVADTNKLIENIAELNEQIKEDNVSGNPALELNDKRNVLIDKLSSYLDIEVTLTSISIGGGRTVDELSIQLKDKDGANLLDLVDNDKCVTLEVLGANTDLTDVSVKKIDGSSATIAKDIDKGEIAGYLNILNGKGEYSTGTENSYKGVQHYQKLLDTLAGKFAEVMNEANKAPDGSDKPLFTARGSSESTTGITALNIKISDAWADASGSYITNTKTVEDTTTGDLSGATDNILYMISLFQKNMTYTTDGTTTGTGLFTGKMQEFLSHTTTNLSLQVANVKNSYDIYSEAQFQIDYSRSSIGSVDLDEEGVNLLTYSKSYNAAARLMTTLDDMLDTLINRMGV</sequence>
<feature type="domain" description="Flagellar basal body rod protein N-terminal" evidence="7">
    <location>
        <begin position="11"/>
        <end position="39"/>
    </location>
</feature>
<comment type="subcellular location">
    <subcellularLocation>
        <location evidence="1">Bacterial flagellum</location>
    </subcellularLocation>
    <subcellularLocation>
        <location evidence="2">Secreted</location>
    </subcellularLocation>
</comment>
<evidence type="ECO:0000256" key="1">
    <source>
        <dbReference type="ARBA" id="ARBA00004365"/>
    </source>
</evidence>
<dbReference type="InterPro" id="IPR002371">
    <property type="entry name" value="FlgK"/>
</dbReference>
<gene>
    <name evidence="10" type="ORF">J2Z76_001624</name>
</gene>
<evidence type="ECO:0000256" key="6">
    <source>
        <dbReference type="ARBA" id="ARBA00023143"/>
    </source>
</evidence>
<dbReference type="Pfam" id="PF22638">
    <property type="entry name" value="FlgK_D1"/>
    <property type="match status" value="1"/>
</dbReference>
<feature type="domain" description="Flagellar basal-body/hook protein C-terminal" evidence="8">
    <location>
        <begin position="480"/>
        <end position="515"/>
    </location>
</feature>
<dbReference type="Pfam" id="PF06429">
    <property type="entry name" value="Flg_bbr_C"/>
    <property type="match status" value="1"/>
</dbReference>
<keyword evidence="10" id="KW-0969">Cilium</keyword>
<evidence type="ECO:0000259" key="8">
    <source>
        <dbReference type="Pfam" id="PF06429"/>
    </source>
</evidence>
<evidence type="ECO:0000259" key="9">
    <source>
        <dbReference type="Pfam" id="PF22638"/>
    </source>
</evidence>
<reference evidence="10 11" key="1">
    <citation type="submission" date="2021-03" db="EMBL/GenBank/DDBJ databases">
        <title>Genomic Encyclopedia of Type Strains, Phase IV (KMG-IV): sequencing the most valuable type-strain genomes for metagenomic binning, comparative biology and taxonomic classification.</title>
        <authorList>
            <person name="Goeker M."/>
        </authorList>
    </citation>
    <scope>NUCLEOTIDE SEQUENCE [LARGE SCALE GENOMIC DNA]</scope>
    <source>
        <strain evidence="10 11">DSM 24004</strain>
    </source>
</reference>
<dbReference type="Proteomes" id="UP001519342">
    <property type="component" value="Unassembled WGS sequence"/>
</dbReference>
<keyword evidence="5" id="KW-0964">Secreted</keyword>
<accession>A0ABS4GDI4</accession>
<evidence type="ECO:0000313" key="11">
    <source>
        <dbReference type="Proteomes" id="UP001519342"/>
    </source>
</evidence>
<evidence type="ECO:0000256" key="3">
    <source>
        <dbReference type="ARBA" id="ARBA00009677"/>
    </source>
</evidence>
<dbReference type="PANTHER" id="PTHR30033">
    <property type="entry name" value="FLAGELLAR HOOK-ASSOCIATED PROTEIN 1"/>
    <property type="match status" value="1"/>
</dbReference>
<protein>
    <recommendedName>
        <fullName evidence="4">Flagellar hook-associated protein 1</fullName>
    </recommendedName>
</protein>
<evidence type="ECO:0000256" key="2">
    <source>
        <dbReference type="ARBA" id="ARBA00004613"/>
    </source>
</evidence>
<dbReference type="EMBL" id="JAGGKS010000004">
    <property type="protein sequence ID" value="MBP1925763.1"/>
    <property type="molecule type" value="Genomic_DNA"/>
</dbReference>
<comment type="caution">
    <text evidence="10">The sequence shown here is derived from an EMBL/GenBank/DDBJ whole genome shotgun (WGS) entry which is preliminary data.</text>
</comment>
<comment type="similarity">
    <text evidence="3">Belongs to the flagella basal body rod proteins family.</text>
</comment>